<dbReference type="InterPro" id="IPR018114">
    <property type="entry name" value="TRYPSIN_HIS"/>
</dbReference>
<dbReference type="GO" id="GO:0006508">
    <property type="term" value="P:proteolysis"/>
    <property type="evidence" value="ECO:0007669"/>
    <property type="project" value="UniProtKB-KW"/>
</dbReference>
<dbReference type="InterPro" id="IPR001254">
    <property type="entry name" value="Trypsin_dom"/>
</dbReference>
<keyword evidence="2" id="KW-0964">Secreted</keyword>
<dbReference type="PANTHER" id="PTHR24253">
    <property type="entry name" value="TRANSMEMBRANE PROTEASE SERINE"/>
    <property type="match status" value="1"/>
</dbReference>
<dbReference type="EMBL" id="CAJVCH010571794">
    <property type="protein sequence ID" value="CAG7838543.1"/>
    <property type="molecule type" value="Genomic_DNA"/>
</dbReference>
<proteinExistence type="predicted"/>
<dbReference type="SMART" id="SM00020">
    <property type="entry name" value="Tryp_SPc"/>
    <property type="match status" value="1"/>
</dbReference>
<feature type="domain" description="Peptidase S1" evidence="10">
    <location>
        <begin position="1"/>
        <end position="269"/>
    </location>
</feature>
<dbReference type="Proteomes" id="UP000708208">
    <property type="component" value="Unassembled WGS sequence"/>
</dbReference>
<dbReference type="OrthoDB" id="425190at2759"/>
<reference evidence="11" key="1">
    <citation type="submission" date="2021-06" db="EMBL/GenBank/DDBJ databases">
        <authorList>
            <person name="Hodson N. C."/>
            <person name="Mongue J. A."/>
            <person name="Jaron S. K."/>
        </authorList>
    </citation>
    <scope>NUCLEOTIDE SEQUENCE</scope>
</reference>
<dbReference type="InterPro" id="IPR033116">
    <property type="entry name" value="TRYPSIN_SER"/>
</dbReference>
<dbReference type="PROSITE" id="PS50240">
    <property type="entry name" value="TRYPSIN_DOM"/>
    <property type="match status" value="1"/>
</dbReference>
<gene>
    <name evidence="11" type="ORF">AFUS01_LOCUS47505</name>
</gene>
<keyword evidence="7" id="KW-0865">Zymogen</keyword>
<evidence type="ECO:0000256" key="9">
    <source>
        <dbReference type="RuleBase" id="RU363034"/>
    </source>
</evidence>
<evidence type="ECO:0000256" key="1">
    <source>
        <dbReference type="ARBA" id="ARBA00004613"/>
    </source>
</evidence>
<keyword evidence="4" id="KW-0732">Signal</keyword>
<dbReference type="PANTHER" id="PTHR24253:SF153">
    <property type="entry name" value="SERINE PROTEASE HEPSIN"/>
    <property type="match status" value="1"/>
</dbReference>
<dbReference type="CDD" id="cd00190">
    <property type="entry name" value="Tryp_SPc"/>
    <property type="match status" value="1"/>
</dbReference>
<evidence type="ECO:0000256" key="5">
    <source>
        <dbReference type="ARBA" id="ARBA00022801"/>
    </source>
</evidence>
<keyword evidence="8" id="KW-1015">Disulfide bond</keyword>
<dbReference type="FunFam" id="2.40.10.10:FF:000146">
    <property type="entry name" value="Serine protease 53"/>
    <property type="match status" value="1"/>
</dbReference>
<evidence type="ECO:0000256" key="4">
    <source>
        <dbReference type="ARBA" id="ARBA00022729"/>
    </source>
</evidence>
<name>A0A8J2PP51_9HEXA</name>
<dbReference type="Pfam" id="PF00089">
    <property type="entry name" value="Trypsin"/>
    <property type="match status" value="2"/>
</dbReference>
<evidence type="ECO:0000256" key="6">
    <source>
        <dbReference type="ARBA" id="ARBA00022825"/>
    </source>
</evidence>
<dbReference type="PROSITE" id="PS00134">
    <property type="entry name" value="TRYPSIN_HIS"/>
    <property type="match status" value="1"/>
</dbReference>
<dbReference type="PROSITE" id="PS00135">
    <property type="entry name" value="TRYPSIN_SER"/>
    <property type="match status" value="1"/>
</dbReference>
<evidence type="ECO:0000256" key="7">
    <source>
        <dbReference type="ARBA" id="ARBA00023145"/>
    </source>
</evidence>
<comment type="caution">
    <text evidence="11">The sequence shown here is derived from an EMBL/GenBank/DDBJ whole genome shotgun (WGS) entry which is preliminary data.</text>
</comment>
<keyword evidence="12" id="KW-1185">Reference proteome</keyword>
<feature type="non-terminal residue" evidence="11">
    <location>
        <position position="1"/>
    </location>
</feature>
<evidence type="ECO:0000256" key="8">
    <source>
        <dbReference type="ARBA" id="ARBA00023157"/>
    </source>
</evidence>
<dbReference type="AlphaFoldDB" id="A0A8J2PP51"/>
<comment type="subcellular location">
    <subcellularLocation>
        <location evidence="1">Secreted</location>
    </subcellularLocation>
</comment>
<keyword evidence="3 9" id="KW-0645">Protease</keyword>
<evidence type="ECO:0000259" key="10">
    <source>
        <dbReference type="PROSITE" id="PS50240"/>
    </source>
</evidence>
<sequence length="277" mass="30810">GETAKKNEFPWQAALVYPKSRQPFCGGSLINDRFILTAAHCVLETPEDITSVKSASSFNILLRGYILDILYTGEENAETFIAGKDAVDTPSDKKEVILEVERIYVHPFYSKFVEHESDVALVKLKTKLSLTDEQTPTPICLPDMKYYSEEWAGKNATVSGWGKGTEDAGNTARALQKVVLPIITRDKCNEDLKKLLYLEITDEMLCAGFDEGKKDACQGDSGGPLVTQMGTHWVQVGIVSFGLGCARERSPGIYVNVVKYLPWIRHKTLGAKWPRTE</sequence>
<dbReference type="GO" id="GO:0005576">
    <property type="term" value="C:extracellular region"/>
    <property type="evidence" value="ECO:0007669"/>
    <property type="project" value="UniProtKB-SubCell"/>
</dbReference>
<evidence type="ECO:0000256" key="2">
    <source>
        <dbReference type="ARBA" id="ARBA00022525"/>
    </source>
</evidence>
<organism evidence="11 12">
    <name type="scientific">Allacma fusca</name>
    <dbReference type="NCBI Taxonomy" id="39272"/>
    <lineage>
        <taxon>Eukaryota</taxon>
        <taxon>Metazoa</taxon>
        <taxon>Ecdysozoa</taxon>
        <taxon>Arthropoda</taxon>
        <taxon>Hexapoda</taxon>
        <taxon>Collembola</taxon>
        <taxon>Symphypleona</taxon>
        <taxon>Sminthuridae</taxon>
        <taxon>Allacma</taxon>
    </lineage>
</organism>
<keyword evidence="6 9" id="KW-0720">Serine protease</keyword>
<protein>
    <recommendedName>
        <fullName evidence="10">Peptidase S1 domain-containing protein</fullName>
    </recommendedName>
</protein>
<evidence type="ECO:0000256" key="3">
    <source>
        <dbReference type="ARBA" id="ARBA00022670"/>
    </source>
</evidence>
<evidence type="ECO:0000313" key="12">
    <source>
        <dbReference type="Proteomes" id="UP000708208"/>
    </source>
</evidence>
<dbReference type="GO" id="GO:0004252">
    <property type="term" value="F:serine-type endopeptidase activity"/>
    <property type="evidence" value="ECO:0007669"/>
    <property type="project" value="InterPro"/>
</dbReference>
<accession>A0A8J2PP51</accession>
<evidence type="ECO:0000313" key="11">
    <source>
        <dbReference type="EMBL" id="CAG7838543.1"/>
    </source>
</evidence>
<keyword evidence="5 9" id="KW-0378">Hydrolase</keyword>